<keyword evidence="3" id="KW-1185">Reference proteome</keyword>
<sequence length="110" mass="12785">MNINFIFLLLIISIAIFAVVVHFRMTQISKATASEPGSAVNLYARYELLILRWGEIQDMPKDVNQIIAYDSWIDDMNRVLSERAAIQVQEDEIRMLSLYKNVARLIRNVR</sequence>
<name>A0ABU1VVY1_9GAMM</name>
<comment type="caution">
    <text evidence="2">The sequence shown here is derived from an EMBL/GenBank/DDBJ whole genome shotgun (WGS) entry which is preliminary data.</text>
</comment>
<evidence type="ECO:0000256" key="1">
    <source>
        <dbReference type="SAM" id="Phobius"/>
    </source>
</evidence>
<keyword evidence="1" id="KW-1133">Transmembrane helix</keyword>
<feature type="transmembrane region" description="Helical" evidence="1">
    <location>
        <begin position="6"/>
        <end position="23"/>
    </location>
</feature>
<gene>
    <name evidence="2" type="ORF">J2W69_000645</name>
</gene>
<organism evidence="2 3">
    <name type="scientific">Rheinheimera soli</name>
    <dbReference type="NCBI Taxonomy" id="443616"/>
    <lineage>
        <taxon>Bacteria</taxon>
        <taxon>Pseudomonadati</taxon>
        <taxon>Pseudomonadota</taxon>
        <taxon>Gammaproteobacteria</taxon>
        <taxon>Chromatiales</taxon>
        <taxon>Chromatiaceae</taxon>
        <taxon>Rheinheimera</taxon>
    </lineage>
</organism>
<dbReference type="RefSeq" id="WP_310274507.1">
    <property type="nucleotide sequence ID" value="NZ_JAVDWR010000001.1"/>
</dbReference>
<keyword evidence="1" id="KW-0472">Membrane</keyword>
<evidence type="ECO:0000313" key="3">
    <source>
        <dbReference type="Proteomes" id="UP001257909"/>
    </source>
</evidence>
<keyword evidence="1" id="KW-0812">Transmembrane</keyword>
<proteinExistence type="predicted"/>
<dbReference type="Proteomes" id="UP001257909">
    <property type="component" value="Unassembled WGS sequence"/>
</dbReference>
<protein>
    <submittedName>
        <fullName evidence="2">Uncharacterized protein</fullName>
    </submittedName>
</protein>
<reference evidence="2 3" key="1">
    <citation type="submission" date="2023-07" db="EMBL/GenBank/DDBJ databases">
        <title>Sorghum-associated microbial communities from plants grown in Nebraska, USA.</title>
        <authorList>
            <person name="Schachtman D."/>
        </authorList>
    </citation>
    <scope>NUCLEOTIDE SEQUENCE [LARGE SCALE GENOMIC DNA]</scope>
    <source>
        <strain evidence="2 3">4138</strain>
    </source>
</reference>
<accession>A0ABU1VVY1</accession>
<dbReference type="EMBL" id="JAVDWR010000001">
    <property type="protein sequence ID" value="MDR7119730.1"/>
    <property type="molecule type" value="Genomic_DNA"/>
</dbReference>
<evidence type="ECO:0000313" key="2">
    <source>
        <dbReference type="EMBL" id="MDR7119730.1"/>
    </source>
</evidence>